<dbReference type="Proteomes" id="UP001562159">
    <property type="component" value="Unassembled WGS sequence"/>
</dbReference>
<keyword evidence="2" id="KW-1185">Reference proteome</keyword>
<gene>
    <name evidence="1" type="ORF">AB7878_02290</name>
</gene>
<proteinExistence type="predicted"/>
<sequence>MNKESKVKFKDIKTIEELWTRIEGDTENGFTLSIGAQRSHGGDWGDFLNSEKENENQVLVEVSYCCNFGTSTTNMYVDKPTMN</sequence>
<evidence type="ECO:0000313" key="1">
    <source>
        <dbReference type="EMBL" id="MEY2181233.1"/>
    </source>
</evidence>
<name>A0ABV4ALY4_9GAMM</name>
<accession>A0ABV4ALY4</accession>
<comment type="caution">
    <text evidence="1">The sequence shown here is derived from an EMBL/GenBank/DDBJ whole genome shotgun (WGS) entry which is preliminary data.</text>
</comment>
<dbReference type="EMBL" id="JBGBPY010000001">
    <property type="protein sequence ID" value="MEY2181233.1"/>
    <property type="molecule type" value="Genomic_DNA"/>
</dbReference>
<reference evidence="1 2" key="1">
    <citation type="submission" date="2024-07" db="EMBL/GenBank/DDBJ databases">
        <title>Molecular mechanisms and environmental adaptations of flagellar loss and biofilm growth of Rhodanobacter under environmental stress.</title>
        <authorList>
            <person name="Chen M."/>
        </authorList>
    </citation>
    <scope>NUCLEOTIDE SEQUENCE [LARGE SCALE GENOMIC DNA]</scope>
    <source>
        <strain evidence="1 2">RS22</strain>
    </source>
</reference>
<protein>
    <submittedName>
        <fullName evidence="1">Uncharacterized protein</fullName>
    </submittedName>
</protein>
<organism evidence="1 2">
    <name type="scientific">Rhodanobacter humi</name>
    <dbReference type="NCBI Taxonomy" id="1888173"/>
    <lineage>
        <taxon>Bacteria</taxon>
        <taxon>Pseudomonadati</taxon>
        <taxon>Pseudomonadota</taxon>
        <taxon>Gammaproteobacteria</taxon>
        <taxon>Lysobacterales</taxon>
        <taxon>Rhodanobacteraceae</taxon>
        <taxon>Rhodanobacter</taxon>
    </lineage>
</organism>
<evidence type="ECO:0000313" key="2">
    <source>
        <dbReference type="Proteomes" id="UP001562159"/>
    </source>
</evidence>